<evidence type="ECO:0000256" key="4">
    <source>
        <dbReference type="ARBA" id="ARBA00022692"/>
    </source>
</evidence>
<dbReference type="AlphaFoldDB" id="A0A9X4IN04"/>
<dbReference type="Gene3D" id="2.60.40.1120">
    <property type="entry name" value="Carboxypeptidase-like, regulatory domain"/>
    <property type="match status" value="1"/>
</dbReference>
<dbReference type="InterPro" id="IPR037066">
    <property type="entry name" value="Plug_dom_sf"/>
</dbReference>
<keyword evidence="13" id="KW-1185">Reference proteome</keyword>
<evidence type="ECO:0000256" key="6">
    <source>
        <dbReference type="ARBA" id="ARBA00023136"/>
    </source>
</evidence>
<dbReference type="Gene3D" id="2.170.130.10">
    <property type="entry name" value="TonB-dependent receptor, plug domain"/>
    <property type="match status" value="1"/>
</dbReference>
<evidence type="ECO:0000313" key="13">
    <source>
        <dbReference type="Proteomes" id="UP001149303"/>
    </source>
</evidence>
<evidence type="ECO:0000259" key="10">
    <source>
        <dbReference type="Pfam" id="PF00593"/>
    </source>
</evidence>
<dbReference type="PANTHER" id="PTHR47234">
    <property type="match status" value="1"/>
</dbReference>
<dbReference type="InterPro" id="IPR000531">
    <property type="entry name" value="Beta-barrel_TonB"/>
</dbReference>
<keyword evidence="7 8" id="KW-0998">Cell outer membrane</keyword>
<evidence type="ECO:0000256" key="7">
    <source>
        <dbReference type="ARBA" id="ARBA00023237"/>
    </source>
</evidence>
<dbReference type="Gene3D" id="2.40.170.20">
    <property type="entry name" value="TonB-dependent receptor, beta-barrel domain"/>
    <property type="match status" value="1"/>
</dbReference>
<keyword evidence="5 9" id="KW-0798">TonB box</keyword>
<gene>
    <name evidence="12" type="ORF">LCI24_00285</name>
</gene>
<keyword evidence="2 8" id="KW-0813">Transport</keyword>
<comment type="similarity">
    <text evidence="8 9">Belongs to the TonB-dependent receptor family.</text>
</comment>
<keyword evidence="6 8" id="KW-0472">Membrane</keyword>
<evidence type="ECO:0000259" key="11">
    <source>
        <dbReference type="Pfam" id="PF07715"/>
    </source>
</evidence>
<dbReference type="RefSeq" id="WP_274638633.1">
    <property type="nucleotide sequence ID" value="NZ_JAIWJY010000001.1"/>
</dbReference>
<dbReference type="SUPFAM" id="SSF49464">
    <property type="entry name" value="Carboxypeptidase regulatory domain-like"/>
    <property type="match status" value="1"/>
</dbReference>
<evidence type="ECO:0000256" key="8">
    <source>
        <dbReference type="PROSITE-ProRule" id="PRU01360"/>
    </source>
</evidence>
<dbReference type="Pfam" id="PF00593">
    <property type="entry name" value="TonB_dep_Rec_b-barrel"/>
    <property type="match status" value="1"/>
</dbReference>
<dbReference type="Proteomes" id="UP001149303">
    <property type="component" value="Unassembled WGS sequence"/>
</dbReference>
<name>A0A9X4IN04_9FLAO</name>
<sequence>MEQKTKLFVCVLLMSFTSMIGQTIKGKITDMNGVPLPFVNVIEKGTTNGVTTDDNGEYFLKVGQLPVTVIVSSVGFRTKEVKVTDGSYLTIVIEESSESLEEVVIVGSRNKGRVAIDSPVAIDVLDVSELTESAPQVTVTEILNYAAPSFNSNPQSISDGTDHIAPAALRGLGPDQVLVLINGKRRHKTALVNVNGTFGRGSVGTDMTTIPSIAIERIEILRDGAAAQYGSDAIAGIINIVLKKSTNKLEVNLTTGANFTSKSSPERDIDGEKLNLGLNYGLPIGKDGGFINFTGNFDFRGWTNRMQEWEGSIFNAYNSIERVAAADGYNISNLLDDDLDDIFNYAGDAGITLNGTETKEELRTILGADVTEAELLARGLKRSDFNMRVGQSRVRGAQFFANMEIPLGNETFIYGNAGLSYKNGNAAGFYRLPNQSRAYTPAYMNGFLPEINSNIQDKSYAVGIKGKLGDWNVDFSNTFGRNEFTYLISNSSNASLGNSTPFEANSGGFYSSENTTNIDLSKFYEDVMSGLNIAFGAEYRLENYGIVAGEEASYARYNTLGNVHDPTDPDSMVPEDFFGEPRPGGIQVFPGFKPENEVNSFRNSIAGYIDVEADFTESFLLSGAVRYENFSDFGGTLNVKVASRVKASKNFNLRTSLQTGFRAPSLHQISYSSTSTLFVDGIPNEVGVFSNTSRVARILGIGKLKEETSFGFSAGFTAKVPSANLKFTVDGYLINIDDRVILTGSFDDNGDAELERLFQQANATQAAFFANAVDTQTKGVDIVVDHKANLSDKMRLTNTLAFTFSKTDVEGVNIPTAIKNAGLSDTYFDPTSRIYLESSVPTTKGNLSHNLSVNDKWSIFLRNSYFGEVEEATNSNDPSIDTTFGGKVITDLSFGYNFNKSLSLTLGANNLFDVYPDENDPAFRSSGRFIYSRRSVQFGTNGRHLFARLHFVLD</sequence>
<organism evidence="12 13">
    <name type="scientific">Tenacibaculum larymnensis</name>
    <dbReference type="NCBI Taxonomy" id="2878201"/>
    <lineage>
        <taxon>Bacteria</taxon>
        <taxon>Pseudomonadati</taxon>
        <taxon>Bacteroidota</taxon>
        <taxon>Flavobacteriia</taxon>
        <taxon>Flavobacteriales</taxon>
        <taxon>Flavobacteriaceae</taxon>
        <taxon>Tenacibaculum</taxon>
    </lineage>
</organism>
<dbReference type="InterPro" id="IPR008969">
    <property type="entry name" value="CarboxyPept-like_regulatory"/>
</dbReference>
<evidence type="ECO:0000313" key="12">
    <source>
        <dbReference type="EMBL" id="MDE1205225.1"/>
    </source>
</evidence>
<evidence type="ECO:0000256" key="5">
    <source>
        <dbReference type="ARBA" id="ARBA00023077"/>
    </source>
</evidence>
<protein>
    <submittedName>
        <fullName evidence="12">TonB-dependent receptor</fullName>
    </submittedName>
</protein>
<keyword evidence="3 8" id="KW-1134">Transmembrane beta strand</keyword>
<keyword evidence="4 8" id="KW-0812">Transmembrane</keyword>
<evidence type="ECO:0000256" key="2">
    <source>
        <dbReference type="ARBA" id="ARBA00022448"/>
    </source>
</evidence>
<reference evidence="12" key="1">
    <citation type="submission" date="2021-09" db="EMBL/GenBank/DDBJ databases">
        <authorList>
            <person name="Smyrli M."/>
        </authorList>
    </citation>
    <scope>NUCLEOTIDE SEQUENCE</scope>
    <source>
        <strain evidence="12">LAR25</strain>
    </source>
</reference>
<comment type="caution">
    <text evidence="12">The sequence shown here is derived from an EMBL/GenBank/DDBJ whole genome shotgun (WGS) entry which is preliminary data.</text>
</comment>
<dbReference type="InterPro" id="IPR039426">
    <property type="entry name" value="TonB-dep_rcpt-like"/>
</dbReference>
<accession>A0A9X4IN04</accession>
<feature type="domain" description="TonB-dependent receptor-like beta-barrel" evidence="10">
    <location>
        <begin position="414"/>
        <end position="911"/>
    </location>
</feature>
<dbReference type="PANTHER" id="PTHR47234:SF3">
    <property type="entry name" value="SECRETIN_TONB SHORT N-TERMINAL DOMAIN-CONTAINING PROTEIN"/>
    <property type="match status" value="1"/>
</dbReference>
<evidence type="ECO:0000256" key="3">
    <source>
        <dbReference type="ARBA" id="ARBA00022452"/>
    </source>
</evidence>
<comment type="subcellular location">
    <subcellularLocation>
        <location evidence="1 8">Cell outer membrane</location>
        <topology evidence="1 8">Multi-pass membrane protein</topology>
    </subcellularLocation>
</comment>
<dbReference type="PROSITE" id="PS52016">
    <property type="entry name" value="TONB_DEPENDENT_REC_3"/>
    <property type="match status" value="1"/>
</dbReference>
<dbReference type="SUPFAM" id="SSF56935">
    <property type="entry name" value="Porins"/>
    <property type="match status" value="1"/>
</dbReference>
<dbReference type="GO" id="GO:0009279">
    <property type="term" value="C:cell outer membrane"/>
    <property type="evidence" value="ECO:0007669"/>
    <property type="project" value="UniProtKB-SubCell"/>
</dbReference>
<dbReference type="InterPro" id="IPR012910">
    <property type="entry name" value="Plug_dom"/>
</dbReference>
<dbReference type="Pfam" id="PF07715">
    <property type="entry name" value="Plug"/>
    <property type="match status" value="1"/>
</dbReference>
<dbReference type="EMBL" id="JAIWJY010000001">
    <property type="protein sequence ID" value="MDE1205225.1"/>
    <property type="molecule type" value="Genomic_DNA"/>
</dbReference>
<evidence type="ECO:0000256" key="9">
    <source>
        <dbReference type="RuleBase" id="RU003357"/>
    </source>
</evidence>
<keyword evidence="12" id="KW-0675">Receptor</keyword>
<proteinExistence type="inferred from homology"/>
<dbReference type="Pfam" id="PF13715">
    <property type="entry name" value="CarbopepD_reg_2"/>
    <property type="match status" value="1"/>
</dbReference>
<evidence type="ECO:0000256" key="1">
    <source>
        <dbReference type="ARBA" id="ARBA00004571"/>
    </source>
</evidence>
<feature type="domain" description="TonB-dependent receptor plug" evidence="11">
    <location>
        <begin position="116"/>
        <end position="237"/>
    </location>
</feature>
<dbReference type="InterPro" id="IPR036942">
    <property type="entry name" value="Beta-barrel_TonB_sf"/>
</dbReference>